<proteinExistence type="predicted"/>
<feature type="region of interest" description="Disordered" evidence="1">
    <location>
        <begin position="1"/>
        <end position="29"/>
    </location>
</feature>
<evidence type="ECO:0000313" key="4">
    <source>
        <dbReference type="Proteomes" id="UP001500037"/>
    </source>
</evidence>
<evidence type="ECO:0000313" key="3">
    <source>
        <dbReference type="EMBL" id="GAA1217464.1"/>
    </source>
</evidence>
<dbReference type="Gene3D" id="3.90.960.10">
    <property type="entry name" value="YbaK/aminoacyl-tRNA synthetase-associated domain"/>
    <property type="match status" value="1"/>
</dbReference>
<dbReference type="Pfam" id="PF04073">
    <property type="entry name" value="tRNA_edit"/>
    <property type="match status" value="1"/>
</dbReference>
<evidence type="ECO:0000256" key="1">
    <source>
        <dbReference type="SAM" id="MobiDB-lite"/>
    </source>
</evidence>
<dbReference type="EMBL" id="BAAALF010000004">
    <property type="protein sequence ID" value="GAA1217464.1"/>
    <property type="molecule type" value="Genomic_DNA"/>
</dbReference>
<accession>A0ABP4GAI3</accession>
<organism evidence="3 4">
    <name type="scientific">Kitasatospora nipponensis</name>
    <dbReference type="NCBI Taxonomy" id="258049"/>
    <lineage>
        <taxon>Bacteria</taxon>
        <taxon>Bacillati</taxon>
        <taxon>Actinomycetota</taxon>
        <taxon>Actinomycetes</taxon>
        <taxon>Kitasatosporales</taxon>
        <taxon>Streptomycetaceae</taxon>
        <taxon>Kitasatospora</taxon>
    </lineage>
</organism>
<dbReference type="SUPFAM" id="SSF55826">
    <property type="entry name" value="YbaK/ProRS associated domain"/>
    <property type="match status" value="1"/>
</dbReference>
<evidence type="ECO:0000259" key="2">
    <source>
        <dbReference type="Pfam" id="PF04073"/>
    </source>
</evidence>
<gene>
    <name evidence="3" type="primary">yeaK</name>
    <name evidence="3" type="ORF">GCM10009665_04150</name>
</gene>
<protein>
    <submittedName>
        <fullName evidence="3">Mischarged aminoacyl-tRNA deacylase</fullName>
    </submittedName>
</protein>
<sequence length="199" mass="21208">MTGETPHREMPGSVVLEDRPASREQDRRKPELAGYVRLMDFLDEAGRPYRTIDHAPEGQTARASVLRGHALAAAAKCMVVTVVGAAGPDGSAPAAPVHAVAVIPGDRRVDLAKVASACGGGRATLAERGTAERLAGSVSGTITPFSFHPQLRLLADPALFDHEELYFNAARLDRSLAIRAEDYRALAAPRVVEISEPPR</sequence>
<name>A0ABP4GAI3_9ACTN</name>
<comment type="caution">
    <text evidence="3">The sequence shown here is derived from an EMBL/GenBank/DDBJ whole genome shotgun (WGS) entry which is preliminary data.</text>
</comment>
<dbReference type="RefSeq" id="WP_344438314.1">
    <property type="nucleotide sequence ID" value="NZ_BAAALF010000004.1"/>
</dbReference>
<reference evidence="4" key="1">
    <citation type="journal article" date="2019" name="Int. J. Syst. Evol. Microbiol.">
        <title>The Global Catalogue of Microorganisms (GCM) 10K type strain sequencing project: providing services to taxonomists for standard genome sequencing and annotation.</title>
        <authorList>
            <consortium name="The Broad Institute Genomics Platform"/>
            <consortium name="The Broad Institute Genome Sequencing Center for Infectious Disease"/>
            <person name="Wu L."/>
            <person name="Ma J."/>
        </authorList>
    </citation>
    <scope>NUCLEOTIDE SEQUENCE [LARGE SCALE GENOMIC DNA]</scope>
    <source>
        <strain evidence="4">JCM 13004</strain>
    </source>
</reference>
<dbReference type="InterPro" id="IPR007214">
    <property type="entry name" value="YbaK/aa-tRNA-synth-assoc-dom"/>
</dbReference>
<keyword evidence="4" id="KW-1185">Reference proteome</keyword>
<feature type="domain" description="YbaK/aminoacyl-tRNA synthetase-associated" evidence="2">
    <location>
        <begin position="68"/>
        <end position="185"/>
    </location>
</feature>
<dbReference type="Proteomes" id="UP001500037">
    <property type="component" value="Unassembled WGS sequence"/>
</dbReference>
<dbReference type="InterPro" id="IPR036754">
    <property type="entry name" value="YbaK/aa-tRNA-synt-asso_dom_sf"/>
</dbReference>